<dbReference type="AlphaFoldDB" id="A0A4C1VZV0"/>
<gene>
    <name evidence="2" type="ORF">EVAR_28955_1</name>
</gene>
<accession>A0A4C1VZV0</accession>
<reference evidence="2 3" key="1">
    <citation type="journal article" date="2019" name="Commun. Biol.">
        <title>The bagworm genome reveals a unique fibroin gene that provides high tensile strength.</title>
        <authorList>
            <person name="Kono N."/>
            <person name="Nakamura H."/>
            <person name="Ohtoshi R."/>
            <person name="Tomita M."/>
            <person name="Numata K."/>
            <person name="Arakawa K."/>
        </authorList>
    </citation>
    <scope>NUCLEOTIDE SEQUENCE [LARGE SCALE GENOMIC DNA]</scope>
</reference>
<dbReference type="EMBL" id="BGZK01000442">
    <property type="protein sequence ID" value="GBP43779.1"/>
    <property type="molecule type" value="Genomic_DNA"/>
</dbReference>
<sequence>MEGKRFHLHPHTDADSFRSTAQTSTDISALARRHRHISAGSPKPEYQRQHVGAGVLAKAYQGRCVGADDDGTRKTIQLFYIVLVHNDVNVGTRKPNKMSLFRRFILVSKVFIIWLESKQGEFRGAEGENVPAAVSGVDGCSTRYFRRPRETIKKKEEKLRPKIMIKDRDRKLIEKLGRQN</sequence>
<evidence type="ECO:0000313" key="2">
    <source>
        <dbReference type="EMBL" id="GBP43779.1"/>
    </source>
</evidence>
<organism evidence="2 3">
    <name type="scientific">Eumeta variegata</name>
    <name type="common">Bagworm moth</name>
    <name type="synonym">Eumeta japonica</name>
    <dbReference type="NCBI Taxonomy" id="151549"/>
    <lineage>
        <taxon>Eukaryota</taxon>
        <taxon>Metazoa</taxon>
        <taxon>Ecdysozoa</taxon>
        <taxon>Arthropoda</taxon>
        <taxon>Hexapoda</taxon>
        <taxon>Insecta</taxon>
        <taxon>Pterygota</taxon>
        <taxon>Neoptera</taxon>
        <taxon>Endopterygota</taxon>
        <taxon>Lepidoptera</taxon>
        <taxon>Glossata</taxon>
        <taxon>Ditrysia</taxon>
        <taxon>Tineoidea</taxon>
        <taxon>Psychidae</taxon>
        <taxon>Oiketicinae</taxon>
        <taxon>Eumeta</taxon>
    </lineage>
</organism>
<feature type="compositionally biased region" description="Basic and acidic residues" evidence="1">
    <location>
        <begin position="1"/>
        <end position="16"/>
    </location>
</feature>
<keyword evidence="3" id="KW-1185">Reference proteome</keyword>
<feature type="region of interest" description="Disordered" evidence="1">
    <location>
        <begin position="1"/>
        <end position="22"/>
    </location>
</feature>
<protein>
    <submittedName>
        <fullName evidence="2">Uncharacterized protein</fullName>
    </submittedName>
</protein>
<evidence type="ECO:0000256" key="1">
    <source>
        <dbReference type="SAM" id="MobiDB-lite"/>
    </source>
</evidence>
<evidence type="ECO:0000313" key="3">
    <source>
        <dbReference type="Proteomes" id="UP000299102"/>
    </source>
</evidence>
<proteinExistence type="predicted"/>
<comment type="caution">
    <text evidence="2">The sequence shown here is derived from an EMBL/GenBank/DDBJ whole genome shotgun (WGS) entry which is preliminary data.</text>
</comment>
<dbReference type="Proteomes" id="UP000299102">
    <property type="component" value="Unassembled WGS sequence"/>
</dbReference>
<name>A0A4C1VZV0_EUMVA</name>